<dbReference type="PANTHER" id="PTHR40590:SF1">
    <property type="entry name" value="CYTOPLASMIC PROTEIN"/>
    <property type="match status" value="1"/>
</dbReference>
<dbReference type="PANTHER" id="PTHR40590">
    <property type="entry name" value="CYTOPLASMIC PROTEIN-RELATED"/>
    <property type="match status" value="1"/>
</dbReference>
<evidence type="ECO:0008006" key="3">
    <source>
        <dbReference type="Google" id="ProtNLM"/>
    </source>
</evidence>
<comment type="caution">
    <text evidence="1">The sequence shown here is derived from an EMBL/GenBank/DDBJ whole genome shotgun (WGS) entry which is preliminary data.</text>
</comment>
<dbReference type="Proteomes" id="UP000215377">
    <property type="component" value="Unassembled WGS sequence"/>
</dbReference>
<dbReference type="Pfam" id="PF01963">
    <property type="entry name" value="TraB_PrgY_gumN"/>
    <property type="match status" value="1"/>
</dbReference>
<proteinExistence type="predicted"/>
<dbReference type="CDD" id="cd14789">
    <property type="entry name" value="Tiki"/>
    <property type="match status" value="1"/>
</dbReference>
<evidence type="ECO:0000313" key="2">
    <source>
        <dbReference type="Proteomes" id="UP000215377"/>
    </source>
</evidence>
<dbReference type="EMBL" id="AQQR01000019">
    <property type="protein sequence ID" value="OWU68761.1"/>
    <property type="molecule type" value="Genomic_DNA"/>
</dbReference>
<dbReference type="AlphaFoldDB" id="A0A225NGT7"/>
<dbReference type="InterPro" id="IPR002816">
    <property type="entry name" value="TraB/PrgY/GumN_fam"/>
</dbReference>
<evidence type="ECO:0000313" key="1">
    <source>
        <dbReference type="EMBL" id="OWU68761.1"/>
    </source>
</evidence>
<reference evidence="1 2" key="1">
    <citation type="submission" date="2013-04" db="EMBL/GenBank/DDBJ databases">
        <title>Oceanicola sp. 22II1-22F33 Genome Sequencing.</title>
        <authorList>
            <person name="Lai Q."/>
            <person name="Li G."/>
            <person name="Shao Z."/>
        </authorList>
    </citation>
    <scope>NUCLEOTIDE SEQUENCE [LARGE SCALE GENOMIC DNA]</scope>
    <source>
        <strain evidence="1 2">22II1-22F33</strain>
    </source>
</reference>
<protein>
    <recommendedName>
        <fullName evidence="3">Polysaccharide biosynthesis protein GumN</fullName>
    </recommendedName>
</protein>
<gene>
    <name evidence="1" type="ORF">ATO3_23685</name>
</gene>
<keyword evidence="2" id="KW-1185">Reference proteome</keyword>
<sequence>MILCTPVMVAAAPCTGTDMRPRLTPQAEAELEREVARMPFANGNHWVARKDGRQIHVIGTVHTGDPRLRRVMRTLAPVIRSADAVLLEVTAHQSRAHMNRIMRDQSVFLLKEPPYLSDMLSPPVWNHLAARMEADGFTREQVRRMQPWFAGFFLDQSGCNKGLGSERGLDDRIEDLARRARVPIGALEPSGAGLQALASQPIREQARVLELDLTSQMNFDDQVVTMSEAYFDERLAEGMLIQDWTMYSDLEVSRAEVKRLLDSYQDRLIDDRNLAWLPVIERTEGNVLVVAVGGAHLPGEDGLLNLLAQRGYAMERAPF</sequence>
<name>A0A225NGT7_9RHOB</name>
<accession>A0A225NGT7</accession>
<dbReference type="InterPro" id="IPR047111">
    <property type="entry name" value="YbaP-like"/>
</dbReference>
<organism evidence="1 2">
    <name type="scientific">Marinibacterium profundimaris</name>
    <dbReference type="NCBI Taxonomy" id="1679460"/>
    <lineage>
        <taxon>Bacteria</taxon>
        <taxon>Pseudomonadati</taxon>
        <taxon>Pseudomonadota</taxon>
        <taxon>Alphaproteobacteria</taxon>
        <taxon>Rhodobacterales</taxon>
        <taxon>Paracoccaceae</taxon>
        <taxon>Marinibacterium</taxon>
    </lineage>
</organism>